<evidence type="ECO:0000256" key="4">
    <source>
        <dbReference type="ARBA" id="ARBA00023136"/>
    </source>
</evidence>
<accession>A0A3D8Q6R5</accession>
<name>A0A3D8Q6R5_9HELO</name>
<evidence type="ECO:0000256" key="2">
    <source>
        <dbReference type="ARBA" id="ARBA00022692"/>
    </source>
</evidence>
<dbReference type="EMBL" id="PDLM01000020">
    <property type="protein sequence ID" value="RDW57501.1"/>
    <property type="molecule type" value="Genomic_DNA"/>
</dbReference>
<dbReference type="GO" id="GO:0016020">
    <property type="term" value="C:membrane"/>
    <property type="evidence" value="ECO:0007669"/>
    <property type="project" value="UniProtKB-SubCell"/>
</dbReference>
<dbReference type="AlphaFoldDB" id="A0A3D8Q6R5"/>
<evidence type="ECO:0000256" key="6">
    <source>
        <dbReference type="SAM" id="Phobius"/>
    </source>
</evidence>
<comment type="subcellular location">
    <subcellularLocation>
        <location evidence="1">Membrane</location>
        <topology evidence="1">Single-pass membrane protein</topology>
    </subcellularLocation>
</comment>
<keyword evidence="2 6" id="KW-0812">Transmembrane</keyword>
<dbReference type="OrthoDB" id="5347452at2759"/>
<comment type="caution">
    <text evidence="7">The sequence shown here is derived from an EMBL/GenBank/DDBJ whole genome shotgun (WGS) entry which is preliminary data.</text>
</comment>
<protein>
    <recommendedName>
        <fullName evidence="9">Mid2 domain-containing protein</fullName>
    </recommendedName>
</protein>
<dbReference type="Proteomes" id="UP000256645">
    <property type="component" value="Unassembled WGS sequence"/>
</dbReference>
<feature type="compositionally biased region" description="Polar residues" evidence="5">
    <location>
        <begin position="350"/>
        <end position="359"/>
    </location>
</feature>
<evidence type="ECO:0000256" key="1">
    <source>
        <dbReference type="ARBA" id="ARBA00004167"/>
    </source>
</evidence>
<keyword evidence="8" id="KW-1185">Reference proteome</keyword>
<evidence type="ECO:0008006" key="9">
    <source>
        <dbReference type="Google" id="ProtNLM"/>
    </source>
</evidence>
<sequence>MYLTRFAAHKHLLLTTVINGLTKALLFEPTQTQAGLLASYAAIAEPTNPAESFHQELNYRQAGAQNAICGWIDGNSGSAVSCGSSFYCATEQSFVGCCQTSSCAGIVTACYDILGAICDAACQQDIGNLVCPSSLPYCATYDYPGGSVGYGCALATGYTKSVLLTYTTGPGSLLTSSPSSTSSSSSTSSTVLIASPPAVSPTASTSLPTSPAPKQGLSGGAIAGIVIGSVTAVALVVILVWWLMRSQKQKRQEGHSPQPLQNMQTQRQLQHNSTLSGSTEVYGPLYKYGGPTHGSPPQNSTHFDGSDQASLPGRMSPYGSDFSGAGPRTSQHLGYYGPTMPEMLGDSAHEQSPPTSNQQ</sequence>
<organism evidence="7 8">
    <name type="scientific">Coleophoma cylindrospora</name>
    <dbReference type="NCBI Taxonomy" id="1849047"/>
    <lineage>
        <taxon>Eukaryota</taxon>
        <taxon>Fungi</taxon>
        <taxon>Dikarya</taxon>
        <taxon>Ascomycota</taxon>
        <taxon>Pezizomycotina</taxon>
        <taxon>Leotiomycetes</taxon>
        <taxon>Helotiales</taxon>
        <taxon>Dermateaceae</taxon>
        <taxon>Coleophoma</taxon>
    </lineage>
</organism>
<proteinExistence type="predicted"/>
<dbReference type="CDD" id="cd12087">
    <property type="entry name" value="TM_EGFR-like"/>
    <property type="match status" value="1"/>
</dbReference>
<keyword evidence="4 6" id="KW-0472">Membrane</keyword>
<evidence type="ECO:0000256" key="5">
    <source>
        <dbReference type="SAM" id="MobiDB-lite"/>
    </source>
</evidence>
<feature type="compositionally biased region" description="Polar residues" evidence="5">
    <location>
        <begin position="258"/>
        <end position="279"/>
    </location>
</feature>
<dbReference type="PANTHER" id="PTHR15549:SF26">
    <property type="entry name" value="AXIAL BUDDING PATTERN PROTEIN 2-RELATED"/>
    <property type="match status" value="1"/>
</dbReference>
<dbReference type="InterPro" id="IPR051694">
    <property type="entry name" value="Immunoregulatory_rcpt-like"/>
</dbReference>
<dbReference type="STRING" id="1849047.A0A3D8Q6R5"/>
<feature type="compositionally biased region" description="Polar residues" evidence="5">
    <location>
        <begin position="295"/>
        <end position="309"/>
    </location>
</feature>
<evidence type="ECO:0000313" key="8">
    <source>
        <dbReference type="Proteomes" id="UP000256645"/>
    </source>
</evidence>
<gene>
    <name evidence="7" type="ORF">BP6252_13761</name>
</gene>
<reference evidence="7 8" key="1">
    <citation type="journal article" date="2018" name="IMA Fungus">
        <title>IMA Genome-F 9: Draft genome sequence of Annulohypoxylon stygium, Aspergillus mulundensis, Berkeleyomyces basicola (syn. Thielaviopsis basicola), Ceratocystis smalleyi, two Cercospora beticola strains, Coleophoma cylindrospora, Fusarium fracticaudum, Phialophora cf. hyalina, and Morchella septimelata.</title>
        <authorList>
            <person name="Wingfield B.D."/>
            <person name="Bills G.F."/>
            <person name="Dong Y."/>
            <person name="Huang W."/>
            <person name="Nel W.J."/>
            <person name="Swalarsk-Parry B.S."/>
            <person name="Vaghefi N."/>
            <person name="Wilken P.M."/>
            <person name="An Z."/>
            <person name="de Beer Z.W."/>
            <person name="De Vos L."/>
            <person name="Chen L."/>
            <person name="Duong T.A."/>
            <person name="Gao Y."/>
            <person name="Hammerbacher A."/>
            <person name="Kikkert J.R."/>
            <person name="Li Y."/>
            <person name="Li H."/>
            <person name="Li K."/>
            <person name="Li Q."/>
            <person name="Liu X."/>
            <person name="Ma X."/>
            <person name="Naidoo K."/>
            <person name="Pethybridge S.J."/>
            <person name="Sun J."/>
            <person name="Steenkamp E.T."/>
            <person name="van der Nest M.A."/>
            <person name="van Wyk S."/>
            <person name="Wingfield M.J."/>
            <person name="Xiong C."/>
            <person name="Yue Q."/>
            <person name="Zhang X."/>
        </authorList>
    </citation>
    <scope>NUCLEOTIDE SEQUENCE [LARGE SCALE GENOMIC DNA]</scope>
    <source>
        <strain evidence="7 8">BP6252</strain>
    </source>
</reference>
<feature type="transmembrane region" description="Helical" evidence="6">
    <location>
        <begin position="221"/>
        <end position="243"/>
    </location>
</feature>
<evidence type="ECO:0000313" key="7">
    <source>
        <dbReference type="EMBL" id="RDW57501.1"/>
    </source>
</evidence>
<dbReference type="GO" id="GO:0071944">
    <property type="term" value="C:cell periphery"/>
    <property type="evidence" value="ECO:0007669"/>
    <property type="project" value="UniProtKB-ARBA"/>
</dbReference>
<evidence type="ECO:0000256" key="3">
    <source>
        <dbReference type="ARBA" id="ARBA00022989"/>
    </source>
</evidence>
<feature type="region of interest" description="Disordered" evidence="5">
    <location>
        <begin position="252"/>
        <end position="359"/>
    </location>
</feature>
<keyword evidence="3 6" id="KW-1133">Transmembrane helix</keyword>
<dbReference type="PANTHER" id="PTHR15549">
    <property type="entry name" value="PAIRED IMMUNOGLOBULIN-LIKE TYPE 2 RECEPTOR"/>
    <property type="match status" value="1"/>
</dbReference>